<evidence type="ECO:0000313" key="4">
    <source>
        <dbReference type="Proteomes" id="UP000050378"/>
    </source>
</evidence>
<feature type="domain" description="ATPase AAA-type core" evidence="1">
    <location>
        <begin position="26"/>
        <end position="321"/>
    </location>
</feature>
<dbReference type="InterPro" id="IPR027417">
    <property type="entry name" value="P-loop_NTPase"/>
</dbReference>
<name>A0A0P7DVR9_9GAMM</name>
<evidence type="ECO:0000259" key="1">
    <source>
        <dbReference type="Pfam" id="PF13304"/>
    </source>
</evidence>
<proteinExistence type="predicted"/>
<dbReference type="Pfam" id="PF13304">
    <property type="entry name" value="AAA_21"/>
    <property type="match status" value="1"/>
</dbReference>
<dbReference type="STRING" id="570156.AOG27_10610"/>
<reference evidence="3 4" key="1">
    <citation type="submission" date="2015-09" db="EMBL/GenBank/DDBJ databases">
        <title>Draft Genome Sequence of Pseudoalteromonas lipolytica UCD-48B.</title>
        <authorList>
            <person name="Krusor M."/>
            <person name="Coil D.A."/>
            <person name="Lang J.M."/>
            <person name="Eisen J.A."/>
            <person name="Alexiev A."/>
        </authorList>
    </citation>
    <scope>NUCLEOTIDE SEQUENCE [LARGE SCALE GENOMIC DNA]</scope>
    <source>
        <strain evidence="3 4">UCD-48B</strain>
    </source>
</reference>
<comment type="caution">
    <text evidence="3">The sequence shown here is derived from an EMBL/GenBank/DDBJ whole genome shotgun (WGS) entry which is preliminary data.</text>
</comment>
<dbReference type="SUPFAM" id="SSF52540">
    <property type="entry name" value="P-loop containing nucleoside triphosphate hydrolases"/>
    <property type="match status" value="1"/>
</dbReference>
<dbReference type="PATRIC" id="fig|570156.3.peg.3212"/>
<sequence length="575" mass="63770">MSQIRHVEIRNFRVVKHLIWKPTPGLNCLIGAGDSGKSTILEAIDLALGARRSYSFSDADFNGLNTDTPIEIFVTIGLLAPDLLNYEKYGKFLRAFDLQNKLLHDEPANGCETVITIRLVVDKDLNPDWLLYSDRALAEDIERRLPWKHRELISPARLGTISSHHLGWSNRSVLNKLSEDSIDVSDTLTRLGRATRDSFSEQKIDGIDEILTKVKTIANKLGVSVEQLEAQLDVGSISFSNGAISLHGDNNTPLKQLGTGSSRLLISGLQKESSSSNILIIDEAEYGLEPFRITRLLNELGSKDAEPQQQVFITTHSPYVLRELQAQQLFVVRKLQAPLPPPNLSYSHIIYSLTNSYEDQSTLRVCAEAFFSKVVIVCEGKTEIGLVKGIDLYSQSLGRDSIQAQGVFCTDGGGDSMFTRALVFKKLGYHTVILKDSDKDGEHQQHIQTCINNGIGIFSWGNNFATENALFSCCPSTCIPLLLNYAVLLKGEQSINQHISDLSQNSYNLQTALVTDTPDLRVILGNAAKKKGWFKDIEPAEYISLNIIGPNYSNFSAQFTTPINQLFQNVLNPKG</sequence>
<dbReference type="GO" id="GO:0005524">
    <property type="term" value="F:ATP binding"/>
    <property type="evidence" value="ECO:0007669"/>
    <property type="project" value="InterPro"/>
</dbReference>
<dbReference type="GO" id="GO:0016887">
    <property type="term" value="F:ATP hydrolysis activity"/>
    <property type="evidence" value="ECO:0007669"/>
    <property type="project" value="InterPro"/>
</dbReference>
<protein>
    <submittedName>
        <fullName evidence="3">Uncharacterized protein</fullName>
    </submittedName>
</protein>
<dbReference type="AlphaFoldDB" id="A0A0P7DVR9"/>
<dbReference type="Proteomes" id="UP000050378">
    <property type="component" value="Unassembled WGS sequence"/>
</dbReference>
<accession>A0A0P7DVR9</accession>
<gene>
    <name evidence="3" type="ORF">AOG27_10610</name>
</gene>
<dbReference type="InterPro" id="IPR003959">
    <property type="entry name" value="ATPase_AAA_core"/>
</dbReference>
<dbReference type="Pfam" id="PF20469">
    <property type="entry name" value="OLD-like_TOPRIM"/>
    <property type="match status" value="1"/>
</dbReference>
<evidence type="ECO:0000313" key="3">
    <source>
        <dbReference type="EMBL" id="KPM83543.1"/>
    </source>
</evidence>
<dbReference type="InterPro" id="IPR034139">
    <property type="entry name" value="TOPRIM_OLD"/>
</dbReference>
<dbReference type="PANTHER" id="PTHR43581">
    <property type="entry name" value="ATP/GTP PHOSPHATASE"/>
    <property type="match status" value="1"/>
</dbReference>
<evidence type="ECO:0000259" key="2">
    <source>
        <dbReference type="Pfam" id="PF20469"/>
    </source>
</evidence>
<dbReference type="OrthoDB" id="3322489at2"/>
<organism evidence="3 4">
    <name type="scientific">Pseudoalteromonas lipolytica</name>
    <dbReference type="NCBI Taxonomy" id="570156"/>
    <lineage>
        <taxon>Bacteria</taxon>
        <taxon>Pseudomonadati</taxon>
        <taxon>Pseudomonadota</taxon>
        <taxon>Gammaproteobacteria</taxon>
        <taxon>Alteromonadales</taxon>
        <taxon>Pseudoalteromonadaceae</taxon>
        <taxon>Pseudoalteromonas</taxon>
    </lineage>
</organism>
<dbReference type="EMBL" id="LJTC01000006">
    <property type="protein sequence ID" value="KPM83543.1"/>
    <property type="molecule type" value="Genomic_DNA"/>
</dbReference>
<dbReference type="PANTHER" id="PTHR43581:SF4">
    <property type="entry name" value="ATP_GTP PHOSPHATASE"/>
    <property type="match status" value="1"/>
</dbReference>
<dbReference type="RefSeq" id="WP_054553000.1">
    <property type="nucleotide sequence ID" value="NZ_LJTC01000006.1"/>
</dbReference>
<feature type="domain" description="OLD protein-like TOPRIM" evidence="2">
    <location>
        <begin position="370"/>
        <end position="438"/>
    </location>
</feature>
<dbReference type="InterPro" id="IPR051396">
    <property type="entry name" value="Bact_Antivir_Def_Nuclease"/>
</dbReference>
<dbReference type="Gene3D" id="3.40.50.300">
    <property type="entry name" value="P-loop containing nucleotide triphosphate hydrolases"/>
    <property type="match status" value="1"/>
</dbReference>